<evidence type="ECO:0000256" key="1">
    <source>
        <dbReference type="SAM" id="Phobius"/>
    </source>
</evidence>
<evidence type="ECO:0000313" key="3">
    <source>
        <dbReference type="Proteomes" id="UP001597063"/>
    </source>
</evidence>
<dbReference type="RefSeq" id="WP_131759962.1">
    <property type="nucleotide sequence ID" value="NZ_CAACUY010000097.1"/>
</dbReference>
<name>A0ABW2Y245_9ACTN</name>
<feature type="transmembrane region" description="Helical" evidence="1">
    <location>
        <begin position="212"/>
        <end position="231"/>
    </location>
</feature>
<protein>
    <recommendedName>
        <fullName evidence="4">DUF2812 domain-containing protein</fullName>
    </recommendedName>
</protein>
<gene>
    <name evidence="2" type="ORF">ACFQZM_45295</name>
</gene>
<keyword evidence="1" id="KW-0472">Membrane</keyword>
<proteinExistence type="predicted"/>
<dbReference type="Proteomes" id="UP001597063">
    <property type="component" value="Unassembled WGS sequence"/>
</dbReference>
<comment type="caution">
    <text evidence="2">The sequence shown here is derived from an EMBL/GenBank/DDBJ whole genome shotgun (WGS) entry which is preliminary data.</text>
</comment>
<organism evidence="2 3">
    <name type="scientific">Actinomadura fibrosa</name>
    <dbReference type="NCBI Taxonomy" id="111802"/>
    <lineage>
        <taxon>Bacteria</taxon>
        <taxon>Bacillati</taxon>
        <taxon>Actinomycetota</taxon>
        <taxon>Actinomycetes</taxon>
        <taxon>Streptosporangiales</taxon>
        <taxon>Thermomonosporaceae</taxon>
        <taxon>Actinomadura</taxon>
    </lineage>
</organism>
<keyword evidence="1" id="KW-1133">Transmembrane helix</keyword>
<accession>A0ABW2Y245</accession>
<dbReference type="EMBL" id="JBHTGP010000033">
    <property type="protein sequence ID" value="MFD0691774.1"/>
    <property type="molecule type" value="Genomic_DNA"/>
</dbReference>
<keyword evidence="3" id="KW-1185">Reference proteome</keyword>
<evidence type="ECO:0008006" key="4">
    <source>
        <dbReference type="Google" id="ProtNLM"/>
    </source>
</evidence>
<evidence type="ECO:0000313" key="2">
    <source>
        <dbReference type="EMBL" id="MFD0691774.1"/>
    </source>
</evidence>
<feature type="transmembrane region" description="Helical" evidence="1">
    <location>
        <begin position="186"/>
        <end position="206"/>
    </location>
</feature>
<keyword evidence="1" id="KW-0812">Transmembrane</keyword>
<sequence>MTTPYFDALSERLRGSGLPEDEVAGTIDDLTAYVAESGADPEEEFGPVEEFAARLAPGDGPGPDVPGPSAGTWVWRADAFNERAMLDRFGDEGWEVERVDPLGRFVSHRDPESPQRWEYRRESVLPGRRKATAARLAPDGWESCGTWMHFEYFKRPKAASLGPEAALPEPPRTPARRVFLSRRFRVFIACYALFVLAVCAGSMVFADGRTQVKFLVGFLLGAVIAAVLAVARMWQDNR</sequence>
<reference evidence="3" key="1">
    <citation type="journal article" date="2019" name="Int. J. Syst. Evol. Microbiol.">
        <title>The Global Catalogue of Microorganisms (GCM) 10K type strain sequencing project: providing services to taxonomists for standard genome sequencing and annotation.</title>
        <authorList>
            <consortium name="The Broad Institute Genomics Platform"/>
            <consortium name="The Broad Institute Genome Sequencing Center for Infectious Disease"/>
            <person name="Wu L."/>
            <person name="Ma J."/>
        </authorList>
    </citation>
    <scope>NUCLEOTIDE SEQUENCE [LARGE SCALE GENOMIC DNA]</scope>
    <source>
        <strain evidence="3">JCM 9371</strain>
    </source>
</reference>